<organism evidence="4 6">
    <name type="scientific">Yersinia aldovae</name>
    <dbReference type="NCBI Taxonomy" id="29483"/>
    <lineage>
        <taxon>Bacteria</taxon>
        <taxon>Pseudomonadati</taxon>
        <taxon>Pseudomonadota</taxon>
        <taxon>Gammaproteobacteria</taxon>
        <taxon>Enterobacterales</taxon>
        <taxon>Yersiniaceae</taxon>
        <taxon>Yersinia</taxon>
    </lineage>
</organism>
<evidence type="ECO:0000313" key="4">
    <source>
        <dbReference type="EMBL" id="CNL11035.1"/>
    </source>
</evidence>
<dbReference type="AlphaFoldDB" id="A0A0T9U0V1"/>
<evidence type="ECO:0000313" key="6">
    <source>
        <dbReference type="Proteomes" id="UP000041595"/>
    </source>
</evidence>
<evidence type="ECO:0000313" key="3">
    <source>
        <dbReference type="EMBL" id="CNK66202.1"/>
    </source>
</evidence>
<evidence type="ECO:0008006" key="7">
    <source>
        <dbReference type="Google" id="ProtNLM"/>
    </source>
</evidence>
<keyword evidence="5" id="KW-1185">Reference proteome</keyword>
<dbReference type="Pfam" id="PF04703">
    <property type="entry name" value="FaeA"/>
    <property type="match status" value="1"/>
</dbReference>
<keyword evidence="1" id="KW-0805">Transcription regulation</keyword>
<dbReference type="eggNOG" id="ENOG502ZU47">
    <property type="taxonomic scope" value="Bacteria"/>
</dbReference>
<dbReference type="Gene3D" id="1.10.10.10">
    <property type="entry name" value="Winged helix-like DNA-binding domain superfamily/Winged helix DNA-binding domain"/>
    <property type="match status" value="1"/>
</dbReference>
<evidence type="ECO:0000256" key="2">
    <source>
        <dbReference type="ARBA" id="ARBA00023163"/>
    </source>
</evidence>
<reference evidence="3 5" key="2">
    <citation type="submission" date="2015-03" db="EMBL/GenBank/DDBJ databases">
        <authorList>
            <consortium name="Pathogen Informatics"/>
            <person name="Murphy D."/>
        </authorList>
    </citation>
    <scope>NUCLEOTIDE SEQUENCE [LARGE SCALE GENOMIC DNA]</scope>
    <source>
        <strain evidence="3 5">IP08791</strain>
    </source>
</reference>
<reference evidence="4 6" key="1">
    <citation type="submission" date="2015-03" db="EMBL/GenBank/DDBJ databases">
        <authorList>
            <person name="Murphy D."/>
        </authorList>
    </citation>
    <scope>NUCLEOTIDE SEQUENCE [LARGE SCALE GENOMIC DNA]</scope>
    <source>
        <strain evidence="4 6">IP06005</strain>
    </source>
</reference>
<gene>
    <name evidence="4" type="ORF">ERS137965_02082</name>
    <name evidence="3" type="ORF">ERS137966_00872</name>
</gene>
<protein>
    <recommendedName>
        <fullName evidence="7">FaeA-like family protein</fullName>
    </recommendedName>
</protein>
<dbReference type="InterPro" id="IPR036388">
    <property type="entry name" value="WH-like_DNA-bd_sf"/>
</dbReference>
<dbReference type="GO" id="GO:0006355">
    <property type="term" value="P:regulation of DNA-templated transcription"/>
    <property type="evidence" value="ECO:0007669"/>
    <property type="project" value="InterPro"/>
</dbReference>
<evidence type="ECO:0000313" key="5">
    <source>
        <dbReference type="Proteomes" id="UP000038647"/>
    </source>
</evidence>
<dbReference type="Proteomes" id="UP000038647">
    <property type="component" value="Unassembled WGS sequence"/>
</dbReference>
<evidence type="ECO:0000256" key="1">
    <source>
        <dbReference type="ARBA" id="ARBA00023015"/>
    </source>
</evidence>
<name>A0A0T9U0V1_YERAL</name>
<dbReference type="EMBL" id="CQEJ01000010">
    <property type="protein sequence ID" value="CNL11035.1"/>
    <property type="molecule type" value="Genomic_DNA"/>
</dbReference>
<dbReference type="Proteomes" id="UP000041595">
    <property type="component" value="Unassembled WGS sequence"/>
</dbReference>
<sequence length="95" mass="11331">MAYRNQRKEEIMEILEEKCNALKEQFTESLPPVVNWPKTRELADKAQLDIYTARLVLMKLVDENRVEMSETKVMNSLRWFIAQPTEKRMRSEPES</sequence>
<proteinExistence type="predicted"/>
<dbReference type="RefSeq" id="WP_004701174.1">
    <property type="nucleotide sequence ID" value="NZ_CABHPY010000202.1"/>
</dbReference>
<dbReference type="OrthoDB" id="6555711at2"/>
<accession>A0A0T9U0V1</accession>
<dbReference type="EMBL" id="CQEH01000003">
    <property type="protein sequence ID" value="CNK66202.1"/>
    <property type="molecule type" value="Genomic_DNA"/>
</dbReference>
<keyword evidence="2" id="KW-0804">Transcription</keyword>
<dbReference type="InterPro" id="IPR006793">
    <property type="entry name" value="FaeA"/>
</dbReference>